<feature type="compositionally biased region" description="Basic and acidic residues" evidence="1">
    <location>
        <begin position="1"/>
        <end position="15"/>
    </location>
</feature>
<dbReference type="SUPFAM" id="SSF88713">
    <property type="entry name" value="Glycoside hydrolase/deacetylase"/>
    <property type="match status" value="1"/>
</dbReference>
<dbReference type="Pfam" id="PF01522">
    <property type="entry name" value="Polysacc_deac_1"/>
    <property type="match status" value="1"/>
</dbReference>
<dbReference type="InterPro" id="IPR002509">
    <property type="entry name" value="NODB_dom"/>
</dbReference>
<feature type="compositionally biased region" description="Gly residues" evidence="1">
    <location>
        <begin position="353"/>
        <end position="363"/>
    </location>
</feature>
<evidence type="ECO:0000313" key="3">
    <source>
        <dbReference type="EMBL" id="CAD8340173.1"/>
    </source>
</evidence>
<reference evidence="3" key="1">
    <citation type="submission" date="2021-01" db="EMBL/GenBank/DDBJ databases">
        <authorList>
            <person name="Corre E."/>
            <person name="Pelletier E."/>
            <person name="Niang G."/>
            <person name="Scheremetjew M."/>
            <person name="Finn R."/>
            <person name="Kale V."/>
            <person name="Holt S."/>
            <person name="Cochrane G."/>
            <person name="Meng A."/>
            <person name="Brown T."/>
            <person name="Cohen L."/>
        </authorList>
    </citation>
    <scope>NUCLEOTIDE SEQUENCE</scope>
    <source>
        <strain evidence="3">CCMP3328</strain>
    </source>
</reference>
<dbReference type="InterPro" id="IPR017625">
    <property type="entry name" value="PuuE"/>
</dbReference>
<dbReference type="Gene3D" id="3.20.20.370">
    <property type="entry name" value="Glycoside hydrolase/deacetylase"/>
    <property type="match status" value="1"/>
</dbReference>
<sequence>MSGVWKSEHENDGKRIYGGRDVSGYGRNPPQPHWPRNAKLALNFVINYEEGGESCTLHGDGQSEHLLSDIPGAVPEEGGRNMNMESMYEYGSRCGFWRLHRLFTSKKVPVTVFGVGMALQRNIEAVGAMKEAEWEVASHGYRWLDYSKGIDTETEREHIERTIEIHENLLGKRPVGIYQGKPNENTRRLVVEEGGFLYDSDSYSDDLPYWNMEYASGRPHLVIPYTLTENDMRFVSTSGGYSDAADFSRHLKETLRFLVEEGRAGSPKMMSVGLHCRLARPARVAALAEFVEYAKSYGREVWICTREEIANHWYEKHLPRGVGNPIQSQSTASTKSTYERFSFLNLTTPRDGPSGGSGNGSGGISRAMMASDDDGDII</sequence>
<dbReference type="AlphaFoldDB" id="A0A7R9X0L9"/>
<evidence type="ECO:0000259" key="2">
    <source>
        <dbReference type="PROSITE" id="PS51677"/>
    </source>
</evidence>
<dbReference type="InterPro" id="IPR011330">
    <property type="entry name" value="Glyco_hydro/deAcase_b/a-brl"/>
</dbReference>
<feature type="region of interest" description="Disordered" evidence="1">
    <location>
        <begin position="1"/>
        <end position="33"/>
    </location>
</feature>
<feature type="domain" description="NodB homology" evidence="2">
    <location>
        <begin position="82"/>
        <end position="304"/>
    </location>
</feature>
<dbReference type="GO" id="GO:0005975">
    <property type="term" value="P:carbohydrate metabolic process"/>
    <property type="evidence" value="ECO:0007669"/>
    <property type="project" value="InterPro"/>
</dbReference>
<dbReference type="EMBL" id="HBEF01019949">
    <property type="protein sequence ID" value="CAD8340173.1"/>
    <property type="molecule type" value="Transcribed_RNA"/>
</dbReference>
<dbReference type="PANTHER" id="PTHR43123:SF1">
    <property type="entry name" value="POLYSACCHARIDE DEACETYLASE-RELATED"/>
    <property type="match status" value="1"/>
</dbReference>
<dbReference type="PROSITE" id="PS51677">
    <property type="entry name" value="NODB"/>
    <property type="match status" value="1"/>
</dbReference>
<proteinExistence type="predicted"/>
<dbReference type="CDD" id="cd10977">
    <property type="entry name" value="CE4_PuuE_SpCDA1"/>
    <property type="match status" value="1"/>
</dbReference>
<organism evidence="3">
    <name type="scientific">Craspedostauros australis</name>
    <dbReference type="NCBI Taxonomy" id="1486917"/>
    <lineage>
        <taxon>Eukaryota</taxon>
        <taxon>Sar</taxon>
        <taxon>Stramenopiles</taxon>
        <taxon>Ochrophyta</taxon>
        <taxon>Bacillariophyta</taxon>
        <taxon>Bacillariophyceae</taxon>
        <taxon>Bacillariophycidae</taxon>
        <taxon>Naviculales</taxon>
        <taxon>Naviculaceae</taxon>
        <taxon>Craspedostauros</taxon>
    </lineage>
</organism>
<name>A0A7R9X0L9_9STRA</name>
<dbReference type="PANTHER" id="PTHR43123">
    <property type="entry name" value="POLYSACCHARIDE DEACETYLASE-RELATED"/>
    <property type="match status" value="1"/>
</dbReference>
<feature type="region of interest" description="Disordered" evidence="1">
    <location>
        <begin position="345"/>
        <end position="378"/>
    </location>
</feature>
<protein>
    <recommendedName>
        <fullName evidence="2">NodB homology domain-containing protein</fullName>
    </recommendedName>
</protein>
<dbReference type="GO" id="GO:0016810">
    <property type="term" value="F:hydrolase activity, acting on carbon-nitrogen (but not peptide) bonds"/>
    <property type="evidence" value="ECO:0007669"/>
    <property type="project" value="InterPro"/>
</dbReference>
<gene>
    <name evidence="3" type="ORF">CAUS1442_LOCUS12306</name>
</gene>
<accession>A0A7R9X0L9</accession>
<evidence type="ECO:0000256" key="1">
    <source>
        <dbReference type="SAM" id="MobiDB-lite"/>
    </source>
</evidence>